<evidence type="ECO:0000256" key="5">
    <source>
        <dbReference type="ARBA" id="ARBA00022755"/>
    </source>
</evidence>
<dbReference type="Pfam" id="PF00709">
    <property type="entry name" value="Adenylsucc_synt"/>
    <property type="match status" value="1"/>
</dbReference>
<evidence type="ECO:0000256" key="10">
    <source>
        <dbReference type="RuleBase" id="RU000520"/>
    </source>
</evidence>
<feature type="active site" description="Proton donor" evidence="8">
    <location>
        <position position="41"/>
    </location>
</feature>
<organism evidence="11 12">
    <name type="scientific">Desulfobaculum bizertense DSM 18034</name>
    <dbReference type="NCBI Taxonomy" id="1121442"/>
    <lineage>
        <taxon>Bacteria</taxon>
        <taxon>Pseudomonadati</taxon>
        <taxon>Thermodesulfobacteriota</taxon>
        <taxon>Desulfovibrionia</taxon>
        <taxon>Desulfovibrionales</taxon>
        <taxon>Desulfovibrionaceae</taxon>
        <taxon>Desulfobaculum</taxon>
    </lineage>
</organism>
<keyword evidence="3 8" id="KW-0479">Metal-binding</keyword>
<evidence type="ECO:0000256" key="2">
    <source>
        <dbReference type="ARBA" id="ARBA00022598"/>
    </source>
</evidence>
<dbReference type="PANTHER" id="PTHR11846">
    <property type="entry name" value="ADENYLOSUCCINATE SYNTHETASE"/>
    <property type="match status" value="1"/>
</dbReference>
<dbReference type="InterPro" id="IPR033128">
    <property type="entry name" value="Adenylosuccin_syn_Lys_AS"/>
</dbReference>
<dbReference type="Gene3D" id="3.90.170.10">
    <property type="entry name" value="Adenylosuccinate Synthetase, subunit A, domain 3"/>
    <property type="match status" value="1"/>
</dbReference>
<feature type="active site" evidence="9">
    <location>
        <position position="142"/>
    </location>
</feature>
<evidence type="ECO:0000256" key="1">
    <source>
        <dbReference type="ARBA" id="ARBA00011738"/>
    </source>
</evidence>
<dbReference type="InterPro" id="IPR018220">
    <property type="entry name" value="Adenylosuccin_syn_GTP-bd"/>
</dbReference>
<gene>
    <name evidence="8" type="primary">purA</name>
    <name evidence="11" type="ORF">SAMN02745702_02546</name>
</gene>
<dbReference type="Gene3D" id="3.40.440.10">
    <property type="entry name" value="Adenylosuccinate Synthetase, subunit A, domain 1"/>
    <property type="match status" value="1"/>
</dbReference>
<dbReference type="HAMAP" id="MF_00011">
    <property type="entry name" value="Adenylosucc_synth"/>
    <property type="match status" value="1"/>
</dbReference>
<dbReference type="InterPro" id="IPR042111">
    <property type="entry name" value="Adenylosuccinate_synth_dom3"/>
</dbReference>
<evidence type="ECO:0000256" key="6">
    <source>
        <dbReference type="ARBA" id="ARBA00022842"/>
    </source>
</evidence>
<keyword evidence="5 8" id="KW-0658">Purine biosynthesis</keyword>
<keyword evidence="7 8" id="KW-0342">GTP-binding</keyword>
<evidence type="ECO:0000256" key="3">
    <source>
        <dbReference type="ARBA" id="ARBA00022723"/>
    </source>
</evidence>
<evidence type="ECO:0000256" key="7">
    <source>
        <dbReference type="ARBA" id="ARBA00023134"/>
    </source>
</evidence>
<keyword evidence="8" id="KW-0963">Cytoplasm</keyword>
<dbReference type="Proteomes" id="UP000189733">
    <property type="component" value="Unassembled WGS sequence"/>
</dbReference>
<dbReference type="NCBIfam" id="NF002223">
    <property type="entry name" value="PRK01117.1"/>
    <property type="match status" value="1"/>
</dbReference>
<sequence length="426" mass="46219">MSNVVVMGAQWGDEGKGKIVDLLTESADLIVRFQGGNNAGHTLVVNGEQHILHLIPSGILHQEKTCVIGNGVVLDPVVFLEEVDKLNEKGINVEPARLMVSKKTHIIMPYHKLLDGARESAKSAENKIGTTGRGIGPCYEDKVARIGIRAADFCDLDLFKAKITRALVEKNALFTTLYGTEALDPEKVFEEMKPVAERMIAYVKDTCGIVGDAMDEGKGVLFEGAQGTHLDIDHGTYPFVTSSNTVSGNAAAGCGCAPSRLNRVQAVMKAYTTRVGAGPFPTQLEDEAGKHLQNVGAEFGATTGRPRRCGWLDLVVMRESVRLNGPTGIAVTKLDVLGGLDEIKLCVAYKYKGEEYTYPPQDENCLAYVEPVYESLPGWKEDISSAKTWDELPENARAYVQRVEEVLGVSANIVSVGPGREQTIIR</sequence>
<dbReference type="PROSITE" id="PS01266">
    <property type="entry name" value="ADENYLOSUCCIN_SYN_1"/>
    <property type="match status" value="1"/>
</dbReference>
<feature type="binding site" evidence="8">
    <location>
        <position position="145"/>
    </location>
    <ligand>
        <name>IMP</name>
        <dbReference type="ChEBI" id="CHEBI:58053"/>
        <note>ligand shared between dimeric partners</note>
    </ligand>
</feature>
<dbReference type="GO" id="GO:0004019">
    <property type="term" value="F:adenylosuccinate synthase activity"/>
    <property type="evidence" value="ECO:0007669"/>
    <property type="project" value="UniProtKB-UniRule"/>
</dbReference>
<feature type="active site" description="Proton acceptor" evidence="8">
    <location>
        <position position="13"/>
    </location>
</feature>
<evidence type="ECO:0000256" key="4">
    <source>
        <dbReference type="ARBA" id="ARBA00022741"/>
    </source>
</evidence>
<reference evidence="11 12" key="1">
    <citation type="submission" date="2017-02" db="EMBL/GenBank/DDBJ databases">
        <authorList>
            <person name="Peterson S.W."/>
        </authorList>
    </citation>
    <scope>NUCLEOTIDE SEQUENCE [LARGE SCALE GENOMIC DNA]</scope>
    <source>
        <strain evidence="11 12">DSM 18034</strain>
    </source>
</reference>
<feature type="binding site" description="in other chain" evidence="8">
    <location>
        <position position="131"/>
    </location>
    <ligand>
        <name>IMP</name>
        <dbReference type="ChEBI" id="CHEBI:58053"/>
        <note>ligand shared between dimeric partners</note>
    </ligand>
</feature>
<comment type="pathway">
    <text evidence="8 10">Purine metabolism; AMP biosynthesis via de novo pathway; AMP from IMP: step 1/2.</text>
</comment>
<feature type="binding site" evidence="8">
    <location>
        <begin position="415"/>
        <end position="417"/>
    </location>
    <ligand>
        <name>GTP</name>
        <dbReference type="ChEBI" id="CHEBI:37565"/>
    </ligand>
</feature>
<evidence type="ECO:0000313" key="11">
    <source>
        <dbReference type="EMBL" id="SKA79595.1"/>
    </source>
</evidence>
<keyword evidence="2 8" id="KW-0436">Ligase</keyword>
<evidence type="ECO:0000256" key="9">
    <source>
        <dbReference type="PROSITE-ProRule" id="PRU10134"/>
    </source>
</evidence>
<dbReference type="UniPathway" id="UPA00075">
    <property type="reaction ID" value="UER00335"/>
</dbReference>
<dbReference type="STRING" id="1121442.SAMN02745702_02546"/>
<feature type="binding site" description="in other chain" evidence="8">
    <location>
        <begin position="13"/>
        <end position="16"/>
    </location>
    <ligand>
        <name>IMP</name>
        <dbReference type="ChEBI" id="CHEBI:58053"/>
        <note>ligand shared between dimeric partners</note>
    </ligand>
</feature>
<proteinExistence type="inferred from homology"/>
<dbReference type="GO" id="GO:0000287">
    <property type="term" value="F:magnesium ion binding"/>
    <property type="evidence" value="ECO:0007669"/>
    <property type="project" value="UniProtKB-UniRule"/>
</dbReference>
<dbReference type="EMBL" id="FUYA01000010">
    <property type="protein sequence ID" value="SKA79595.1"/>
    <property type="molecule type" value="Genomic_DNA"/>
</dbReference>
<dbReference type="FunFam" id="1.10.300.10:FF:000001">
    <property type="entry name" value="Adenylosuccinate synthetase"/>
    <property type="match status" value="1"/>
</dbReference>
<dbReference type="SMART" id="SM00788">
    <property type="entry name" value="Adenylsucc_synt"/>
    <property type="match status" value="1"/>
</dbReference>
<dbReference type="Gene3D" id="1.10.300.10">
    <property type="entry name" value="Adenylosuccinate Synthetase, subunit A, domain 2"/>
    <property type="match status" value="1"/>
</dbReference>
<dbReference type="InterPro" id="IPR042109">
    <property type="entry name" value="Adenylosuccinate_synth_dom1"/>
</dbReference>
<evidence type="ECO:0000313" key="12">
    <source>
        <dbReference type="Proteomes" id="UP000189733"/>
    </source>
</evidence>
<dbReference type="CDD" id="cd03108">
    <property type="entry name" value="AdSS"/>
    <property type="match status" value="1"/>
</dbReference>
<dbReference type="PANTHER" id="PTHR11846:SF0">
    <property type="entry name" value="ADENYLOSUCCINATE SYNTHETASE"/>
    <property type="match status" value="1"/>
</dbReference>
<feature type="binding site" evidence="8">
    <location>
        <begin position="12"/>
        <end position="18"/>
    </location>
    <ligand>
        <name>GTP</name>
        <dbReference type="ChEBI" id="CHEBI:37565"/>
    </ligand>
</feature>
<feature type="binding site" evidence="8">
    <location>
        <position position="307"/>
    </location>
    <ligand>
        <name>GTP</name>
        <dbReference type="ChEBI" id="CHEBI:37565"/>
    </ligand>
</feature>
<dbReference type="FunFam" id="3.90.170.10:FF:000001">
    <property type="entry name" value="Adenylosuccinate synthetase"/>
    <property type="match status" value="1"/>
</dbReference>
<feature type="binding site" description="in other chain" evidence="8">
    <location>
        <position position="241"/>
    </location>
    <ligand>
        <name>IMP</name>
        <dbReference type="ChEBI" id="CHEBI:58053"/>
        <note>ligand shared between dimeric partners</note>
    </ligand>
</feature>
<protein>
    <recommendedName>
        <fullName evidence="8 10">Adenylosuccinate synthetase</fullName>
        <shortName evidence="8">AMPSase</shortName>
        <shortName evidence="8">AdSS</shortName>
        <ecNumber evidence="8 10">6.3.4.4</ecNumber>
    </recommendedName>
    <alternativeName>
        <fullName evidence="8">IMP--aspartate ligase</fullName>
    </alternativeName>
</protein>
<dbReference type="GO" id="GO:0046040">
    <property type="term" value="P:IMP metabolic process"/>
    <property type="evidence" value="ECO:0007669"/>
    <property type="project" value="TreeGrafter"/>
</dbReference>
<feature type="binding site" evidence="8">
    <location>
        <begin position="40"/>
        <end position="42"/>
    </location>
    <ligand>
        <name>GTP</name>
        <dbReference type="ChEBI" id="CHEBI:37565"/>
    </ligand>
</feature>
<feature type="binding site" description="in other chain" evidence="8">
    <location>
        <begin position="38"/>
        <end position="41"/>
    </location>
    <ligand>
        <name>IMP</name>
        <dbReference type="ChEBI" id="CHEBI:58053"/>
        <note>ligand shared between dimeric partners</note>
    </ligand>
</feature>
<dbReference type="GO" id="GO:0005525">
    <property type="term" value="F:GTP binding"/>
    <property type="evidence" value="ECO:0007669"/>
    <property type="project" value="UniProtKB-UniRule"/>
</dbReference>
<evidence type="ECO:0000256" key="8">
    <source>
        <dbReference type="HAMAP-Rule" id="MF_00011"/>
    </source>
</evidence>
<feature type="binding site" description="in other chain" evidence="8">
    <location>
        <position position="305"/>
    </location>
    <ligand>
        <name>IMP</name>
        <dbReference type="ChEBI" id="CHEBI:58053"/>
        <note>ligand shared between dimeric partners</note>
    </ligand>
</feature>
<dbReference type="InterPro" id="IPR042110">
    <property type="entry name" value="Adenylosuccinate_synth_dom2"/>
</dbReference>
<feature type="binding site" evidence="8">
    <location>
        <position position="40"/>
    </location>
    <ligand>
        <name>Mg(2+)</name>
        <dbReference type="ChEBI" id="CHEBI:18420"/>
    </ligand>
</feature>
<dbReference type="InterPro" id="IPR027417">
    <property type="entry name" value="P-loop_NTPase"/>
</dbReference>
<comment type="cofactor">
    <cofactor evidence="8">
        <name>Mg(2+)</name>
        <dbReference type="ChEBI" id="CHEBI:18420"/>
    </cofactor>
    <text evidence="8">Binds 1 Mg(2+) ion per subunit.</text>
</comment>
<comment type="subcellular location">
    <subcellularLocation>
        <location evidence="8">Cytoplasm</location>
    </subcellularLocation>
</comment>
<dbReference type="GO" id="GO:0044208">
    <property type="term" value="P:'de novo' AMP biosynthetic process"/>
    <property type="evidence" value="ECO:0007669"/>
    <property type="project" value="UniProtKB-UniRule"/>
</dbReference>
<dbReference type="AlphaFoldDB" id="A0A1T4WRW2"/>
<feature type="binding site" description="in other chain" evidence="8">
    <location>
        <position position="226"/>
    </location>
    <ligand>
        <name>IMP</name>
        <dbReference type="ChEBI" id="CHEBI:58053"/>
        <note>ligand shared between dimeric partners</note>
    </ligand>
</feature>
<comment type="catalytic activity">
    <reaction evidence="8 10">
        <text>IMP + L-aspartate + GTP = N(6)-(1,2-dicarboxyethyl)-AMP + GDP + phosphate + 2 H(+)</text>
        <dbReference type="Rhea" id="RHEA:15753"/>
        <dbReference type="ChEBI" id="CHEBI:15378"/>
        <dbReference type="ChEBI" id="CHEBI:29991"/>
        <dbReference type="ChEBI" id="CHEBI:37565"/>
        <dbReference type="ChEBI" id="CHEBI:43474"/>
        <dbReference type="ChEBI" id="CHEBI:57567"/>
        <dbReference type="ChEBI" id="CHEBI:58053"/>
        <dbReference type="ChEBI" id="CHEBI:58189"/>
        <dbReference type="EC" id="6.3.4.4"/>
    </reaction>
</comment>
<name>A0A1T4WRW2_9BACT</name>
<feature type="binding site" evidence="8">
    <location>
        <begin position="333"/>
        <end position="335"/>
    </location>
    <ligand>
        <name>GTP</name>
        <dbReference type="ChEBI" id="CHEBI:37565"/>
    </ligand>
</feature>
<keyword evidence="6 8" id="KW-0460">Magnesium</keyword>
<dbReference type="InterPro" id="IPR001114">
    <property type="entry name" value="Adenylosuccinate_synthetase"/>
</dbReference>
<feature type="binding site" evidence="8">
    <location>
        <begin position="301"/>
        <end position="307"/>
    </location>
    <ligand>
        <name>substrate</name>
    </ligand>
</feature>
<accession>A0A1T4WRW2</accession>
<dbReference type="SUPFAM" id="SSF52540">
    <property type="entry name" value="P-loop containing nucleoside triphosphate hydrolases"/>
    <property type="match status" value="1"/>
</dbReference>
<dbReference type="EC" id="6.3.4.4" evidence="8 10"/>
<dbReference type="GO" id="GO:0005737">
    <property type="term" value="C:cytoplasm"/>
    <property type="evidence" value="ECO:0007669"/>
    <property type="project" value="UniProtKB-SubCell"/>
</dbReference>
<dbReference type="NCBIfam" id="TIGR00184">
    <property type="entry name" value="purA"/>
    <property type="match status" value="1"/>
</dbReference>
<keyword evidence="12" id="KW-1185">Reference proteome</keyword>
<dbReference type="PROSITE" id="PS00513">
    <property type="entry name" value="ADENYLOSUCCIN_SYN_2"/>
    <property type="match status" value="1"/>
</dbReference>
<comment type="function">
    <text evidence="8">Plays an important role in the de novo pathway of purine nucleotide biosynthesis. Catalyzes the first committed step in the biosynthesis of AMP from IMP.</text>
</comment>
<comment type="similarity">
    <text evidence="8 10">Belongs to the adenylosuccinate synthetase family.</text>
</comment>
<dbReference type="RefSeq" id="WP_078685823.1">
    <property type="nucleotide sequence ID" value="NZ_FUYA01000010.1"/>
</dbReference>
<feature type="binding site" evidence="8">
    <location>
        <position position="13"/>
    </location>
    <ligand>
        <name>Mg(2+)</name>
        <dbReference type="ChEBI" id="CHEBI:18420"/>
    </ligand>
</feature>
<dbReference type="OrthoDB" id="9807553at2"/>
<comment type="subunit">
    <text evidence="1 8">Homodimer.</text>
</comment>
<keyword evidence="4 8" id="KW-0547">Nucleotide-binding</keyword>